<evidence type="ECO:0000256" key="20">
    <source>
        <dbReference type="SAM" id="MobiDB-lite"/>
    </source>
</evidence>
<evidence type="ECO:0000256" key="21">
    <source>
        <dbReference type="SAM" id="Phobius"/>
    </source>
</evidence>
<keyword evidence="24" id="KW-1185">Reference proteome</keyword>
<comment type="cofactor">
    <cofactor evidence="1">
        <name>Mn(2+)</name>
        <dbReference type="ChEBI" id="CHEBI:29035"/>
    </cofactor>
</comment>
<keyword evidence="12" id="KW-0479">Metal-binding</keyword>
<keyword evidence="17" id="KW-0325">Glycoprotein</keyword>
<dbReference type="GO" id="GO:0005789">
    <property type="term" value="C:endoplasmic reticulum membrane"/>
    <property type="evidence" value="ECO:0007669"/>
    <property type="project" value="UniProtKB-SubCell"/>
</dbReference>
<accession>A0A8S1ZM20</accession>
<comment type="pathway">
    <text evidence="4">Protein modification; protein glycosylation.</text>
</comment>
<sequence length="1307" mass="148524">MLQSNWATICCSAFSCLQLYWARLVLRKWFNVSATESDYSADSDDDYEDIAQEFDPSSSGVTNPRVDTDDGPKLRRRNSETFRVQYMDTKAIRICAGTWNVGGRVPSSDLDIGGWLDTVEPADIYVLGLQEIVPLNAGNIFGMEDDQPASEWEKLIRDALNRVRPRKLKIVSHSDPPSPSKFKQSEEVPYSVEDMFVETSHDACDAISSMDNKLNSVESTDIPIVSEDSLTNIDVLGSTNDNASCLPIQEYLQRQFSSPNTPDRSLSMQINSDSKREERFSYTERVGLSWPEPPLRLLNQYVSERRGSFKSVNLTITNLRKPSYVRIVSKQMVGVFLTIWVRRNLRKHISNLCVSTVGVGIMGYIGNKGSVSVSMSIYQTPFCFLCSHLSSGEKDTDQEKRNDDVREIHRRTQFLPHSLNANDLPRSIRDHERIIWMGDLNYRINLSYEKAHELIARKEWQRLVEYDQLSREMTKGNVFEGWSEGTLDFAPTYKYEINSENYIGDDPESGKRRPAWCDRIIWNGKGMKLFNYRRNEIKLSDHRPVTATFLAKVEITPVGDRSFVHFLKAMGGKSEPTKSESMATKTTNPDLLNTSFFSFKSLKLKTKQQELLLRISILGLVYILAFIARLFSVLRYESMIHEFDPYFNYRTTLFLTEKGFYEFWNWFDSESWYPLGRIIGGTLYPGLMVTAALIYWTLRFLRFFVHIREVCVLTAPFFASNTTLVAYFFGKEIWDTGAGLVAAVLIAICPGYISRSVAGSYDNEAVAIFALLLTFYLFVKAVNTGSLAWALGSAFGYFYMVSAWGGYVFIINLVPLYVLVLLITGRYSMRLYIAYNCMYILGMLLAMQIRFVGFQHVQSGEHMGAMGVFLLMQVFYFLDWVKYQLNDTKLFQTFLRITVTSAILVGGIALGVGTASGYISPWTGRFYSLLDPTYAKDHIPIIASVSEHQPTAWSSFMFDYHILLFLFPAGLYFCFKRLTDATIFIVMYGLTSLYFAGVMVRLILVATPAVCLISAIAVSATVKNLTSLLRTKQKVSQTGSTKGAGSSKASSKVTLDQSQPFQKNGAIALLLGVFYLLSRYAIHCTWVTSEAYSSPSIVLAARGAHGNRIIFDDYREAYYWLRQNTPTDAKIMSWWDYGYQITAMGNRTVIVDNNTWNNTHIATVGRAMSSYEDEAYDIMRSLDVNYVLVVFGGVTGYSSDDINKFLWMVRIGGGVFPVIKEPDYLVNGEFRVDKGASPKMLNCLMYKLCYYRFGELTTEYGKPPGYDRARGVEIGNKDIKLEHLEEAYTTSNWIVRIYRVKPPTNRL</sequence>
<evidence type="ECO:0000256" key="9">
    <source>
        <dbReference type="ARBA" id="ARBA00022676"/>
    </source>
</evidence>
<protein>
    <recommendedName>
        <fullName evidence="8">dolichyl-diphosphooligosaccharide--protein glycotransferase</fullName>
        <ecNumber evidence="8">2.4.99.18</ecNumber>
    </recommendedName>
</protein>
<feature type="transmembrane region" description="Helical" evidence="21">
    <location>
        <begin position="981"/>
        <end position="997"/>
    </location>
</feature>
<evidence type="ECO:0000256" key="3">
    <source>
        <dbReference type="ARBA" id="ARBA00004477"/>
    </source>
</evidence>
<dbReference type="PANTHER" id="PTHR13872">
    <property type="entry name" value="DOLICHYL-DIPHOSPHOOLIGOSACCHARIDE--PROTEIN GLYCOSYLTRANSFERASE SUBUNIT"/>
    <property type="match status" value="1"/>
</dbReference>
<evidence type="ECO:0000256" key="19">
    <source>
        <dbReference type="ARBA" id="ARBA00048829"/>
    </source>
</evidence>
<dbReference type="InterPro" id="IPR000300">
    <property type="entry name" value="IPPc"/>
</dbReference>
<feature type="transmembrane region" description="Helical" evidence="21">
    <location>
        <begin position="893"/>
        <end position="919"/>
    </location>
</feature>
<feature type="transmembrane region" description="Helical" evidence="21">
    <location>
        <begin position="832"/>
        <end position="851"/>
    </location>
</feature>
<evidence type="ECO:0000256" key="2">
    <source>
        <dbReference type="ARBA" id="ARBA00001946"/>
    </source>
</evidence>
<keyword evidence="11 21" id="KW-0812">Transmembrane</keyword>
<comment type="subunit">
    <text evidence="7">Component of the oligosaccharyltransferase (OST) complex.</text>
</comment>
<evidence type="ECO:0000256" key="18">
    <source>
        <dbReference type="ARBA" id="ARBA00023211"/>
    </source>
</evidence>
<keyword evidence="16 21" id="KW-0472">Membrane</keyword>
<keyword evidence="15 21" id="KW-1133">Transmembrane helix</keyword>
<feature type="transmembrane region" description="Helical" evidence="21">
    <location>
        <begin position="765"/>
        <end position="791"/>
    </location>
</feature>
<evidence type="ECO:0000256" key="13">
    <source>
        <dbReference type="ARBA" id="ARBA00022824"/>
    </source>
</evidence>
<proteinExistence type="inferred from homology"/>
<dbReference type="GO" id="GO:0016791">
    <property type="term" value="F:phosphatase activity"/>
    <property type="evidence" value="ECO:0007669"/>
    <property type="project" value="InterPro"/>
</dbReference>
<comment type="similarity">
    <text evidence="5">Belongs to the inositol polyphosphate 5-phosphatase family.</text>
</comment>
<reference evidence="23" key="1">
    <citation type="submission" date="2021-01" db="EMBL/GenBank/DDBJ databases">
        <authorList>
            <person name="Bezrukov I."/>
        </authorList>
    </citation>
    <scope>NUCLEOTIDE SEQUENCE</scope>
</reference>
<evidence type="ECO:0000256" key="16">
    <source>
        <dbReference type="ARBA" id="ARBA00023136"/>
    </source>
</evidence>
<dbReference type="GO" id="GO:0004579">
    <property type="term" value="F:dolichyl-diphosphooligosaccharide-protein glycotransferase activity"/>
    <property type="evidence" value="ECO:0007669"/>
    <property type="project" value="UniProtKB-EC"/>
</dbReference>
<comment type="cofactor">
    <cofactor evidence="2">
        <name>Mg(2+)</name>
        <dbReference type="ChEBI" id="CHEBI:18420"/>
    </cofactor>
</comment>
<keyword evidence="18" id="KW-0464">Manganese</keyword>
<feature type="compositionally biased region" description="Basic and acidic residues" evidence="20">
    <location>
        <begin position="66"/>
        <end position="75"/>
    </location>
</feature>
<keyword evidence="10" id="KW-0808">Transferase</keyword>
<evidence type="ECO:0000256" key="14">
    <source>
        <dbReference type="ARBA" id="ARBA00022842"/>
    </source>
</evidence>
<feature type="region of interest" description="Disordered" evidence="20">
    <location>
        <begin position="50"/>
        <end position="75"/>
    </location>
</feature>
<dbReference type="InterPro" id="IPR048307">
    <property type="entry name" value="STT3_N"/>
</dbReference>
<dbReference type="FunFam" id="3.40.50.12610:FF:000002">
    <property type="entry name" value="dolichyl-diphosphooligosaccharide--protein glycosyltransferase subunit STT3A"/>
    <property type="match status" value="1"/>
</dbReference>
<evidence type="ECO:0000256" key="8">
    <source>
        <dbReference type="ARBA" id="ARBA00012605"/>
    </source>
</evidence>
<dbReference type="SUPFAM" id="SSF56219">
    <property type="entry name" value="DNase I-like"/>
    <property type="match status" value="1"/>
</dbReference>
<evidence type="ECO:0000256" key="4">
    <source>
        <dbReference type="ARBA" id="ARBA00004922"/>
    </source>
</evidence>
<evidence type="ECO:0000256" key="7">
    <source>
        <dbReference type="ARBA" id="ARBA00011157"/>
    </source>
</evidence>
<feature type="transmembrane region" description="Helical" evidence="21">
    <location>
        <begin position="956"/>
        <end position="974"/>
    </location>
</feature>
<evidence type="ECO:0000256" key="6">
    <source>
        <dbReference type="ARBA" id="ARBA00010810"/>
    </source>
</evidence>
<evidence type="ECO:0000256" key="10">
    <source>
        <dbReference type="ARBA" id="ARBA00022679"/>
    </source>
</evidence>
<comment type="similarity">
    <text evidence="6">Belongs to the STT3 family.</text>
</comment>
<comment type="subcellular location">
    <subcellularLocation>
        <location evidence="3">Endoplasmic reticulum membrane</location>
        <topology evidence="3">Multi-pass membrane protein</topology>
    </subcellularLocation>
</comment>
<evidence type="ECO:0000259" key="22">
    <source>
        <dbReference type="SMART" id="SM00128"/>
    </source>
</evidence>
<dbReference type="Gene3D" id="3.40.50.12610">
    <property type="match status" value="1"/>
</dbReference>
<comment type="catalytic activity">
    <reaction evidence="19">
        <text>a di-trans,poly-cis-dolichyl diphosphooligosaccharide + L-asparaginyl-[protein] = N(4)-(oligosaccharide-(1-&gt;4)-N-acetyl-beta-D-glucosaminyl-(1-&gt;4)-N-acetyl-beta-D-glucosaminyl)-L-asparaginyl-[protein] + a di-trans,poly-cis-dolichyl diphosphate + H(+)</text>
        <dbReference type="Rhea" id="RHEA:22980"/>
        <dbReference type="Rhea" id="RHEA-COMP:12804"/>
        <dbReference type="Rhea" id="RHEA-COMP:12805"/>
        <dbReference type="Rhea" id="RHEA-COMP:19506"/>
        <dbReference type="Rhea" id="RHEA-COMP:19509"/>
        <dbReference type="ChEBI" id="CHEBI:15378"/>
        <dbReference type="ChEBI" id="CHEBI:50347"/>
        <dbReference type="ChEBI" id="CHEBI:57497"/>
        <dbReference type="ChEBI" id="CHEBI:57570"/>
        <dbReference type="ChEBI" id="CHEBI:132529"/>
        <dbReference type="EC" id="2.4.99.18"/>
    </reaction>
</comment>
<dbReference type="GO" id="GO:0046856">
    <property type="term" value="P:phosphatidylinositol dephosphorylation"/>
    <property type="evidence" value="ECO:0007669"/>
    <property type="project" value="InterPro"/>
</dbReference>
<evidence type="ECO:0000256" key="11">
    <source>
        <dbReference type="ARBA" id="ARBA00022692"/>
    </source>
</evidence>
<feature type="transmembrane region" description="Helical" evidence="21">
    <location>
        <begin position="710"/>
        <end position="730"/>
    </location>
</feature>
<dbReference type="EC" id="2.4.99.18" evidence="8"/>
<dbReference type="PANTHER" id="PTHR13872:SF1">
    <property type="entry name" value="DOLICHYL-DIPHOSPHOOLIGOSACCHARIDE--PROTEIN GLYCOSYLTRANSFERASE SUBUNIT STT3B"/>
    <property type="match status" value="1"/>
</dbReference>
<dbReference type="InterPro" id="IPR036691">
    <property type="entry name" value="Endo/exonu/phosph_ase_sf"/>
</dbReference>
<feature type="transmembrane region" description="Helical" evidence="21">
    <location>
        <begin position="863"/>
        <end position="881"/>
    </location>
</feature>
<dbReference type="Gene3D" id="3.60.10.10">
    <property type="entry name" value="Endonuclease/exonuclease/phosphatase"/>
    <property type="match status" value="2"/>
</dbReference>
<dbReference type="GO" id="GO:0046872">
    <property type="term" value="F:metal ion binding"/>
    <property type="evidence" value="ECO:0007669"/>
    <property type="project" value="UniProtKB-KW"/>
</dbReference>
<evidence type="ECO:0000313" key="24">
    <source>
        <dbReference type="Proteomes" id="UP000682877"/>
    </source>
</evidence>
<keyword evidence="13" id="KW-0256">Endoplasmic reticulum</keyword>
<feature type="domain" description="Inositol polyphosphate-related phosphatase" evidence="22">
    <location>
        <begin position="257"/>
        <end position="560"/>
    </location>
</feature>
<dbReference type="InterPro" id="IPR003674">
    <property type="entry name" value="Oligo_trans_STT3"/>
</dbReference>
<gene>
    <name evidence="23" type="ORF">AARE701A_LOCUS2743</name>
</gene>
<feature type="transmembrane region" description="Helical" evidence="21">
    <location>
        <begin position="797"/>
        <end position="820"/>
    </location>
</feature>
<evidence type="ECO:0000256" key="15">
    <source>
        <dbReference type="ARBA" id="ARBA00022989"/>
    </source>
</evidence>
<evidence type="ECO:0000256" key="1">
    <source>
        <dbReference type="ARBA" id="ARBA00001936"/>
    </source>
</evidence>
<keyword evidence="9" id="KW-0328">Glycosyltransferase</keyword>
<keyword evidence="14" id="KW-0460">Magnesium</keyword>
<organism evidence="23 24">
    <name type="scientific">Arabidopsis arenosa</name>
    <name type="common">Sand rock-cress</name>
    <name type="synonym">Cardaminopsis arenosa</name>
    <dbReference type="NCBI Taxonomy" id="38785"/>
    <lineage>
        <taxon>Eukaryota</taxon>
        <taxon>Viridiplantae</taxon>
        <taxon>Streptophyta</taxon>
        <taxon>Embryophyta</taxon>
        <taxon>Tracheophyta</taxon>
        <taxon>Spermatophyta</taxon>
        <taxon>Magnoliopsida</taxon>
        <taxon>eudicotyledons</taxon>
        <taxon>Gunneridae</taxon>
        <taxon>Pentapetalae</taxon>
        <taxon>rosids</taxon>
        <taxon>malvids</taxon>
        <taxon>Brassicales</taxon>
        <taxon>Brassicaceae</taxon>
        <taxon>Camelineae</taxon>
        <taxon>Arabidopsis</taxon>
    </lineage>
</organism>
<evidence type="ECO:0000256" key="12">
    <source>
        <dbReference type="ARBA" id="ARBA00022723"/>
    </source>
</evidence>
<dbReference type="EMBL" id="LR999451">
    <property type="protein sequence ID" value="CAE5959202.1"/>
    <property type="molecule type" value="Genomic_DNA"/>
</dbReference>
<dbReference type="SMART" id="SM00128">
    <property type="entry name" value="IPPc"/>
    <property type="match status" value="1"/>
</dbReference>
<evidence type="ECO:0000256" key="17">
    <source>
        <dbReference type="ARBA" id="ARBA00023180"/>
    </source>
</evidence>
<dbReference type="Proteomes" id="UP000682877">
    <property type="component" value="Chromosome 1"/>
</dbReference>
<dbReference type="Pfam" id="PF22669">
    <property type="entry name" value="Exo_endo_phos2"/>
    <property type="match status" value="2"/>
</dbReference>
<evidence type="ECO:0000313" key="23">
    <source>
        <dbReference type="EMBL" id="CAE5959202.1"/>
    </source>
</evidence>
<name>A0A8S1ZM20_ARAAE</name>
<evidence type="ECO:0000256" key="5">
    <source>
        <dbReference type="ARBA" id="ARBA00010768"/>
    </source>
</evidence>
<feature type="transmembrane region" description="Helical" evidence="21">
    <location>
        <begin position="611"/>
        <end position="631"/>
    </location>
</feature>
<feature type="transmembrane region" description="Helical" evidence="21">
    <location>
        <begin position="678"/>
        <end position="698"/>
    </location>
</feature>
<dbReference type="Pfam" id="PF02516">
    <property type="entry name" value="STT3"/>
    <property type="match status" value="1"/>
</dbReference>
<feature type="transmembrane region" description="Helical" evidence="21">
    <location>
        <begin position="736"/>
        <end position="753"/>
    </location>
</feature>